<evidence type="ECO:0000313" key="4">
    <source>
        <dbReference type="Proteomes" id="UP000273145"/>
    </source>
</evidence>
<dbReference type="Proteomes" id="UP000273145">
    <property type="component" value="Chromosome"/>
</dbReference>
<proteinExistence type="predicted"/>
<sequence>MKKLSLLFSLVIMFVAGCSIDSSQSEGANAPISVDETVTVGDLDITIESFENQGKWNGERSVTIKVSATITHDKDTGLRAEYFSLVDAEGTRYYPDLSKSQIWNPPLSPEPHGQIHFELPRDTRSFAVDITNNPLSKNAEYSTVTLID</sequence>
<dbReference type="KEGG" id="plen:EIM92_22115"/>
<dbReference type="Gene3D" id="2.60.40.1240">
    <property type="match status" value="1"/>
</dbReference>
<protein>
    <recommendedName>
        <fullName evidence="5">DUF4352 domain-containing protein</fullName>
    </recommendedName>
</protein>
<evidence type="ECO:0000256" key="2">
    <source>
        <dbReference type="SAM" id="SignalP"/>
    </source>
</evidence>
<feature type="chain" id="PRO_5039005686" description="DUF4352 domain-containing protein" evidence="2">
    <location>
        <begin position="19"/>
        <end position="148"/>
    </location>
</feature>
<gene>
    <name evidence="3" type="ORF">EIM92_22115</name>
</gene>
<feature type="signal peptide" evidence="2">
    <location>
        <begin position="1"/>
        <end position="18"/>
    </location>
</feature>
<name>A0A3Q8SDX1_9BACL</name>
<evidence type="ECO:0000313" key="3">
    <source>
        <dbReference type="EMBL" id="AZK48539.1"/>
    </source>
</evidence>
<dbReference type="OrthoDB" id="9831187at2"/>
<organism evidence="3 4">
    <name type="scientific">Paenibacillus lentus</name>
    <dbReference type="NCBI Taxonomy" id="1338368"/>
    <lineage>
        <taxon>Bacteria</taxon>
        <taxon>Bacillati</taxon>
        <taxon>Bacillota</taxon>
        <taxon>Bacilli</taxon>
        <taxon>Bacillales</taxon>
        <taxon>Paenibacillaceae</taxon>
        <taxon>Paenibacillus</taxon>
    </lineage>
</organism>
<dbReference type="PROSITE" id="PS51257">
    <property type="entry name" value="PROKAR_LIPOPROTEIN"/>
    <property type="match status" value="1"/>
</dbReference>
<keyword evidence="4" id="KW-1185">Reference proteome</keyword>
<dbReference type="AlphaFoldDB" id="A0A3Q8SDX1"/>
<evidence type="ECO:0008006" key="5">
    <source>
        <dbReference type="Google" id="ProtNLM"/>
    </source>
</evidence>
<keyword evidence="1 2" id="KW-0732">Signal</keyword>
<evidence type="ECO:0000256" key="1">
    <source>
        <dbReference type="ARBA" id="ARBA00022729"/>
    </source>
</evidence>
<reference evidence="3 4" key="1">
    <citation type="submission" date="2018-11" db="EMBL/GenBank/DDBJ databases">
        <title>Genome sequencing of Paenibacillus lentus DSM25539(T).</title>
        <authorList>
            <person name="Kook J.-K."/>
            <person name="Park S.-N."/>
            <person name="Lim Y.K."/>
        </authorList>
    </citation>
    <scope>NUCLEOTIDE SEQUENCE [LARGE SCALE GENOMIC DNA]</scope>
    <source>
        <strain evidence="3 4">DSM 25539</strain>
    </source>
</reference>
<dbReference type="RefSeq" id="WP_125084694.1">
    <property type="nucleotide sequence ID" value="NZ_CP034248.1"/>
</dbReference>
<dbReference type="EMBL" id="CP034248">
    <property type="protein sequence ID" value="AZK48539.1"/>
    <property type="molecule type" value="Genomic_DNA"/>
</dbReference>
<accession>A0A3Q8SDX1</accession>
<dbReference type="InterPro" id="IPR029050">
    <property type="entry name" value="Immunoprotect_excell_Ig-like"/>
</dbReference>